<sequence length="231" mass="24688">MDGIQRASSSPPPPAESPLSAHLQPSQPLTALALALAPSEFSLSNNAKSPVTTTTATPSNIMPSHHLHQQQGVANVDRASSPSAQSSSSFAATRIYRDHSATCLSAVPVALYGTTTSRLWFSRHAPGHVRISSRDSEKGQRSTAHLYCRSQRSQELRLWAHLARQTQITTACRRCARVADHCSSSRSRTSSCVVVWVCIGRCIANKAGTRFDHGLSLRCCSADGQALGAGV</sequence>
<organism evidence="2 3">
    <name type="scientific">Catenaria anguillulae PL171</name>
    <dbReference type="NCBI Taxonomy" id="765915"/>
    <lineage>
        <taxon>Eukaryota</taxon>
        <taxon>Fungi</taxon>
        <taxon>Fungi incertae sedis</taxon>
        <taxon>Blastocladiomycota</taxon>
        <taxon>Blastocladiomycetes</taxon>
        <taxon>Blastocladiales</taxon>
        <taxon>Catenariaceae</taxon>
        <taxon>Catenaria</taxon>
    </lineage>
</organism>
<name>A0A1Y2HGG3_9FUNG</name>
<dbReference type="Proteomes" id="UP000193411">
    <property type="component" value="Unassembled WGS sequence"/>
</dbReference>
<reference evidence="2 3" key="1">
    <citation type="submission" date="2016-07" db="EMBL/GenBank/DDBJ databases">
        <title>Pervasive Adenine N6-methylation of Active Genes in Fungi.</title>
        <authorList>
            <consortium name="DOE Joint Genome Institute"/>
            <person name="Mondo S.J."/>
            <person name="Dannebaum R.O."/>
            <person name="Kuo R.C."/>
            <person name="Labutti K."/>
            <person name="Haridas S."/>
            <person name="Kuo A."/>
            <person name="Salamov A."/>
            <person name="Ahrendt S.R."/>
            <person name="Lipzen A."/>
            <person name="Sullivan W."/>
            <person name="Andreopoulos W.B."/>
            <person name="Clum A."/>
            <person name="Lindquist E."/>
            <person name="Daum C."/>
            <person name="Ramamoorthy G.K."/>
            <person name="Gryganskyi A."/>
            <person name="Culley D."/>
            <person name="Magnuson J.K."/>
            <person name="James T.Y."/>
            <person name="O'Malley M.A."/>
            <person name="Stajich J.E."/>
            <person name="Spatafora J.W."/>
            <person name="Visel A."/>
            <person name="Grigoriev I.V."/>
        </authorList>
    </citation>
    <scope>NUCLEOTIDE SEQUENCE [LARGE SCALE GENOMIC DNA]</scope>
    <source>
        <strain evidence="2 3">PL171</strain>
    </source>
</reference>
<comment type="caution">
    <text evidence="2">The sequence shown here is derived from an EMBL/GenBank/DDBJ whole genome shotgun (WGS) entry which is preliminary data.</text>
</comment>
<protein>
    <submittedName>
        <fullName evidence="2">Uncharacterized protein</fullName>
    </submittedName>
</protein>
<gene>
    <name evidence="2" type="ORF">BCR44DRAFT_1194548</name>
</gene>
<keyword evidence="3" id="KW-1185">Reference proteome</keyword>
<evidence type="ECO:0000313" key="3">
    <source>
        <dbReference type="Proteomes" id="UP000193411"/>
    </source>
</evidence>
<feature type="region of interest" description="Disordered" evidence="1">
    <location>
        <begin position="1"/>
        <end position="23"/>
    </location>
</feature>
<feature type="compositionally biased region" description="Polar residues" evidence="1">
    <location>
        <begin position="44"/>
        <end position="62"/>
    </location>
</feature>
<dbReference type="EMBL" id="MCFL01000034">
    <property type="protein sequence ID" value="ORZ33625.1"/>
    <property type="molecule type" value="Genomic_DNA"/>
</dbReference>
<evidence type="ECO:0000313" key="2">
    <source>
        <dbReference type="EMBL" id="ORZ33625.1"/>
    </source>
</evidence>
<accession>A0A1Y2HGG3</accession>
<feature type="region of interest" description="Disordered" evidence="1">
    <location>
        <begin position="44"/>
        <end position="85"/>
    </location>
</feature>
<dbReference type="AlphaFoldDB" id="A0A1Y2HGG3"/>
<proteinExistence type="predicted"/>
<evidence type="ECO:0000256" key="1">
    <source>
        <dbReference type="SAM" id="MobiDB-lite"/>
    </source>
</evidence>